<feature type="non-terminal residue" evidence="1">
    <location>
        <position position="1"/>
    </location>
</feature>
<keyword evidence="2" id="KW-1185">Reference proteome</keyword>
<proteinExistence type="predicted"/>
<accession>A0ACA9R5F5</accession>
<organism evidence="1 2">
    <name type="scientific">Dentiscutata heterogama</name>
    <dbReference type="NCBI Taxonomy" id="1316150"/>
    <lineage>
        <taxon>Eukaryota</taxon>
        <taxon>Fungi</taxon>
        <taxon>Fungi incertae sedis</taxon>
        <taxon>Mucoromycota</taxon>
        <taxon>Glomeromycotina</taxon>
        <taxon>Glomeromycetes</taxon>
        <taxon>Diversisporales</taxon>
        <taxon>Gigasporaceae</taxon>
        <taxon>Dentiscutata</taxon>
    </lineage>
</organism>
<evidence type="ECO:0000313" key="1">
    <source>
        <dbReference type="EMBL" id="CAG8776787.1"/>
    </source>
</evidence>
<comment type="caution">
    <text evidence="1">The sequence shown here is derived from an EMBL/GenBank/DDBJ whole genome shotgun (WGS) entry which is preliminary data.</text>
</comment>
<gene>
    <name evidence="1" type="ORF">DHETER_LOCUS16166</name>
</gene>
<name>A0ACA9R5F5_9GLOM</name>
<feature type="non-terminal residue" evidence="1">
    <location>
        <position position="119"/>
    </location>
</feature>
<reference evidence="1" key="1">
    <citation type="submission" date="2021-06" db="EMBL/GenBank/DDBJ databases">
        <authorList>
            <person name="Kallberg Y."/>
            <person name="Tangrot J."/>
            <person name="Rosling A."/>
        </authorList>
    </citation>
    <scope>NUCLEOTIDE SEQUENCE</scope>
    <source>
        <strain evidence="1">IL203A</strain>
    </source>
</reference>
<protein>
    <submittedName>
        <fullName evidence="1">12422_t:CDS:1</fullName>
    </submittedName>
</protein>
<sequence>LKRCKQNAPPFFDMLFNISKFIAYENYQQQLGEINEIDAYINVEYDKILRAEQNRRRSYERLETLGAKNMSHNITLDSFRNNVIGNRIIHYSNKQIICEEINNSDDDKNCGDEDDDDKE</sequence>
<dbReference type="EMBL" id="CAJVPU010060320">
    <property type="protein sequence ID" value="CAG8776787.1"/>
    <property type="molecule type" value="Genomic_DNA"/>
</dbReference>
<evidence type="ECO:0000313" key="2">
    <source>
        <dbReference type="Proteomes" id="UP000789702"/>
    </source>
</evidence>
<dbReference type="Proteomes" id="UP000789702">
    <property type="component" value="Unassembled WGS sequence"/>
</dbReference>